<comment type="similarity">
    <text evidence="5">Belongs to the FAD-dependent glycerol-3-phosphate dehydrogenase family.</text>
</comment>
<comment type="subcellular location">
    <subcellularLocation>
        <location evidence="3">Cell membrane</location>
        <topology evidence="3">Peripheral membrane protein</topology>
    </subcellularLocation>
</comment>
<dbReference type="InterPro" id="IPR000447">
    <property type="entry name" value="G3P_DH_FAD-dep"/>
</dbReference>
<reference evidence="16 17" key="1">
    <citation type="submission" date="2023-07" db="EMBL/GenBank/DDBJ databases">
        <title>Sequencing the genomes of 1000 actinobacteria strains.</title>
        <authorList>
            <person name="Klenk H.-P."/>
        </authorList>
    </citation>
    <scope>NUCLEOTIDE SEQUENCE [LARGE SCALE GENOMIC DNA]</scope>
    <source>
        <strain evidence="16 17">DSM 102162</strain>
    </source>
</reference>
<evidence type="ECO:0000256" key="3">
    <source>
        <dbReference type="ARBA" id="ARBA00004202"/>
    </source>
</evidence>
<keyword evidence="8" id="KW-1003">Cell membrane</keyword>
<evidence type="ECO:0000256" key="7">
    <source>
        <dbReference type="ARBA" id="ARBA00013029"/>
    </source>
</evidence>
<evidence type="ECO:0000256" key="12">
    <source>
        <dbReference type="ARBA" id="ARBA00023136"/>
    </source>
</evidence>
<evidence type="ECO:0000256" key="1">
    <source>
        <dbReference type="ARBA" id="ARBA00001917"/>
    </source>
</evidence>
<protein>
    <recommendedName>
        <fullName evidence="7">glycerol-3-phosphate dehydrogenase</fullName>
        <ecNumber evidence="7">1.1.5.3</ecNumber>
    </recommendedName>
</protein>
<keyword evidence="12" id="KW-0472">Membrane</keyword>
<dbReference type="Gene3D" id="3.50.50.60">
    <property type="entry name" value="FAD/NAD(P)-binding domain"/>
    <property type="match status" value="1"/>
</dbReference>
<evidence type="ECO:0000256" key="13">
    <source>
        <dbReference type="ARBA" id="ARBA00049055"/>
    </source>
</evidence>
<sequence length="595" mass="64036">MRTYSTDVVVIGGGATGAGTLRDLAMRGVSAILLERADIAQGTSGRFHGLLHSGGRYVVSDPRSATECAEENELLRKIHPDAIEDTGGLFVVGPDDPDDFPNQFLAGATKTGVWAEEITVAEMLRREPRLNPQIKRAFAVRDASVDGWRMCWGAIESAKAYGAQALTYHRATKIEVSDGTVSGVRAIDEKTGEDVLITCHGVINAGGPWAGQIAALAGAHGVDVVPGRGIMVAMNHRLVNSVVNRCIYPADGDILVPAHTVSIIGTTDVAATVPDHLEIRPEEVEQMLDAGEVLVPGFRESRAVHVWAGARPLVKDTRVSATDTRHMSRGMSIIDHRERDGITGLFTIAGGKLTTYRLMAKNVTDALLEQMGNDAQCITHTEPVPNANPTLHKITDRLEEIEEERLADPLVCECELVRRSTVLDLLRRQPNSTIDDLRRQLRIGMGPCQGTFCTLRAAGILHEFRTGAGPVYSADAGHAASADGHVAGKVAATDPRAGTPETDDATSADDVGGRVAMRARAAEADRSTQMLELFIENRRHGIDPLLHGEQMREMALANWMFEGILDIGHLPEPSEKAKRATGDLATLATVKEDAQ</sequence>
<dbReference type="PANTHER" id="PTHR11985">
    <property type="entry name" value="GLYCEROL-3-PHOSPHATE DEHYDROGENASE"/>
    <property type="match status" value="1"/>
</dbReference>
<evidence type="ECO:0000259" key="15">
    <source>
        <dbReference type="Pfam" id="PF04324"/>
    </source>
</evidence>
<dbReference type="GO" id="GO:0004368">
    <property type="term" value="F:glycerol-3-phosphate dehydrogenase (quinone) activity"/>
    <property type="evidence" value="ECO:0007669"/>
    <property type="project" value="UniProtKB-EC"/>
</dbReference>
<name>A0ABT9NBI8_9ACTO</name>
<keyword evidence="17" id="KW-1185">Reference proteome</keyword>
<comment type="cofactor">
    <cofactor evidence="2">
        <name>FAD</name>
        <dbReference type="ChEBI" id="CHEBI:57692"/>
    </cofactor>
</comment>
<dbReference type="InterPro" id="IPR036188">
    <property type="entry name" value="FAD/NAD-bd_sf"/>
</dbReference>
<proteinExistence type="inferred from homology"/>
<gene>
    <name evidence="16" type="ORF">J2S49_000662</name>
</gene>
<comment type="cofactor">
    <cofactor evidence="1">
        <name>FMN</name>
        <dbReference type="ChEBI" id="CHEBI:58210"/>
    </cofactor>
</comment>
<feature type="domain" description="BFD-like [2Fe-2S]-binding" evidence="15">
    <location>
        <begin position="410"/>
        <end position="463"/>
    </location>
</feature>
<evidence type="ECO:0000256" key="6">
    <source>
        <dbReference type="ARBA" id="ARBA00011331"/>
    </source>
</evidence>
<comment type="catalytic activity">
    <reaction evidence="13">
        <text>a quinone + sn-glycerol 3-phosphate = dihydroxyacetone phosphate + a quinol</text>
        <dbReference type="Rhea" id="RHEA:18977"/>
        <dbReference type="ChEBI" id="CHEBI:24646"/>
        <dbReference type="ChEBI" id="CHEBI:57597"/>
        <dbReference type="ChEBI" id="CHEBI:57642"/>
        <dbReference type="ChEBI" id="CHEBI:132124"/>
        <dbReference type="EC" id="1.1.5.3"/>
    </reaction>
</comment>
<dbReference type="CDD" id="cd19946">
    <property type="entry name" value="GlpA-like_Fer2_BFD-like"/>
    <property type="match status" value="1"/>
</dbReference>
<dbReference type="EMBL" id="JAUSQW010000001">
    <property type="protein sequence ID" value="MDP9800586.1"/>
    <property type="molecule type" value="Genomic_DNA"/>
</dbReference>
<keyword evidence="11 16" id="KW-0560">Oxidoreductase</keyword>
<dbReference type="RefSeq" id="WP_307014290.1">
    <property type="nucleotide sequence ID" value="NZ_JAUSQW010000001.1"/>
</dbReference>
<dbReference type="SUPFAM" id="SSF51905">
    <property type="entry name" value="FAD/NAD(P)-binding domain"/>
    <property type="match status" value="1"/>
</dbReference>
<dbReference type="PRINTS" id="PR01001">
    <property type="entry name" value="FADG3PDH"/>
</dbReference>
<accession>A0ABT9NBI8</accession>
<evidence type="ECO:0000256" key="9">
    <source>
        <dbReference type="ARBA" id="ARBA00022630"/>
    </source>
</evidence>
<dbReference type="Proteomes" id="UP001235966">
    <property type="component" value="Unassembled WGS sequence"/>
</dbReference>
<dbReference type="Gene3D" id="3.30.9.10">
    <property type="entry name" value="D-Amino Acid Oxidase, subunit A, domain 2"/>
    <property type="match status" value="1"/>
</dbReference>
<dbReference type="InterPro" id="IPR007419">
    <property type="entry name" value="BFD-like_2Fe2S-bd_dom"/>
</dbReference>
<comment type="subunit">
    <text evidence="6">Composed of a catalytic GlpA/B dimer and of membrane bound GlpC.</text>
</comment>
<dbReference type="Gene3D" id="1.10.10.1100">
    <property type="entry name" value="BFD-like [2Fe-2S]-binding domain"/>
    <property type="match status" value="1"/>
</dbReference>
<evidence type="ECO:0000256" key="2">
    <source>
        <dbReference type="ARBA" id="ARBA00001974"/>
    </source>
</evidence>
<dbReference type="InterPro" id="IPR017752">
    <property type="entry name" value="G3P_DH_GlpA_su"/>
</dbReference>
<keyword evidence="10" id="KW-0274">FAD</keyword>
<comment type="caution">
    <text evidence="16">The sequence shown here is derived from an EMBL/GenBank/DDBJ whole genome shotgun (WGS) entry which is preliminary data.</text>
</comment>
<dbReference type="PANTHER" id="PTHR11985:SF35">
    <property type="entry name" value="ANAEROBIC GLYCEROL-3-PHOSPHATE DEHYDROGENASE SUBUNIT A"/>
    <property type="match status" value="1"/>
</dbReference>
<dbReference type="InterPro" id="IPR006076">
    <property type="entry name" value="FAD-dep_OxRdtase"/>
</dbReference>
<dbReference type="SUPFAM" id="SSF54373">
    <property type="entry name" value="FAD-linked reductases, C-terminal domain"/>
    <property type="match status" value="1"/>
</dbReference>
<keyword evidence="9" id="KW-0285">Flavoprotein</keyword>
<evidence type="ECO:0000259" key="14">
    <source>
        <dbReference type="Pfam" id="PF01266"/>
    </source>
</evidence>
<evidence type="ECO:0000256" key="5">
    <source>
        <dbReference type="ARBA" id="ARBA00007330"/>
    </source>
</evidence>
<feature type="domain" description="FAD dependent oxidoreductase" evidence="14">
    <location>
        <begin position="7"/>
        <end position="334"/>
    </location>
</feature>
<comment type="pathway">
    <text evidence="4">Polyol metabolism; glycerol degradation via glycerol kinase pathway; glycerone phosphate from sn-glycerol 3-phosphate (anaerobic route): step 1/1.</text>
</comment>
<dbReference type="EC" id="1.1.5.3" evidence="7"/>
<dbReference type="PROSITE" id="PS00978">
    <property type="entry name" value="FAD_G3PDH_2"/>
    <property type="match status" value="1"/>
</dbReference>
<dbReference type="NCBIfam" id="TIGR03377">
    <property type="entry name" value="glycerol3P_GlpA"/>
    <property type="match status" value="1"/>
</dbReference>
<dbReference type="Pfam" id="PF04324">
    <property type="entry name" value="Fer2_BFD"/>
    <property type="match status" value="1"/>
</dbReference>
<evidence type="ECO:0000256" key="10">
    <source>
        <dbReference type="ARBA" id="ARBA00022827"/>
    </source>
</evidence>
<evidence type="ECO:0000256" key="8">
    <source>
        <dbReference type="ARBA" id="ARBA00022475"/>
    </source>
</evidence>
<evidence type="ECO:0000256" key="11">
    <source>
        <dbReference type="ARBA" id="ARBA00023002"/>
    </source>
</evidence>
<dbReference type="InterPro" id="IPR041854">
    <property type="entry name" value="BFD-like_2Fe2S-bd_dom_sf"/>
</dbReference>
<dbReference type="Pfam" id="PF01266">
    <property type="entry name" value="DAO"/>
    <property type="match status" value="1"/>
</dbReference>
<organism evidence="16 17">
    <name type="scientific">Arcanobacterium wilhelmae</name>
    <dbReference type="NCBI Taxonomy" id="1803177"/>
    <lineage>
        <taxon>Bacteria</taxon>
        <taxon>Bacillati</taxon>
        <taxon>Actinomycetota</taxon>
        <taxon>Actinomycetes</taxon>
        <taxon>Actinomycetales</taxon>
        <taxon>Actinomycetaceae</taxon>
        <taxon>Arcanobacterium</taxon>
    </lineage>
</organism>
<evidence type="ECO:0000313" key="17">
    <source>
        <dbReference type="Proteomes" id="UP001235966"/>
    </source>
</evidence>
<evidence type="ECO:0000313" key="16">
    <source>
        <dbReference type="EMBL" id="MDP9800586.1"/>
    </source>
</evidence>
<evidence type="ECO:0000256" key="4">
    <source>
        <dbReference type="ARBA" id="ARBA00005157"/>
    </source>
</evidence>